<reference evidence="2 3" key="1">
    <citation type="submission" date="2018-06" db="EMBL/GenBank/DDBJ databases">
        <authorList>
            <consortium name="Pathogen Informatics"/>
            <person name="Doyle S."/>
        </authorList>
    </citation>
    <scope>NUCLEOTIDE SEQUENCE [LARGE SCALE GENOMIC DNA]</scope>
    <source>
        <strain evidence="2 3">NCTC13148</strain>
    </source>
</reference>
<dbReference type="Proteomes" id="UP000254255">
    <property type="component" value="Unassembled WGS sequence"/>
</dbReference>
<dbReference type="EMBL" id="UGET01000005">
    <property type="protein sequence ID" value="STN24984.1"/>
    <property type="molecule type" value="Genomic_DNA"/>
</dbReference>
<feature type="transmembrane region" description="Helical" evidence="1">
    <location>
        <begin position="60"/>
        <end position="78"/>
    </location>
</feature>
<keyword evidence="1" id="KW-1133">Transmembrane helix</keyword>
<accession>A0A377F4R5</accession>
<gene>
    <name evidence="2" type="ORF">NCTC13148_05381</name>
</gene>
<keyword evidence="1" id="KW-0812">Transmembrane</keyword>
<name>A0A377F4R5_ECOLX</name>
<evidence type="ECO:0000256" key="1">
    <source>
        <dbReference type="SAM" id="Phobius"/>
    </source>
</evidence>
<evidence type="ECO:0000313" key="2">
    <source>
        <dbReference type="EMBL" id="STN24984.1"/>
    </source>
</evidence>
<dbReference type="AlphaFoldDB" id="A0A377F4R5"/>
<protein>
    <submittedName>
        <fullName evidence="2">Uncharacterized protein</fullName>
    </submittedName>
</protein>
<keyword evidence="1" id="KW-0472">Membrane</keyword>
<sequence length="82" mass="9360">MADTNVPAPRLHRPKSMCYVAWHPERHASFFDFPRAEPNSLICALHKNNLPPDISSVEKLLFYISIVFYSIVLFLSSGSDRP</sequence>
<evidence type="ECO:0000313" key="3">
    <source>
        <dbReference type="Proteomes" id="UP000254255"/>
    </source>
</evidence>
<proteinExistence type="predicted"/>
<organism evidence="2 3">
    <name type="scientific">Escherichia coli</name>
    <dbReference type="NCBI Taxonomy" id="562"/>
    <lineage>
        <taxon>Bacteria</taxon>
        <taxon>Pseudomonadati</taxon>
        <taxon>Pseudomonadota</taxon>
        <taxon>Gammaproteobacteria</taxon>
        <taxon>Enterobacterales</taxon>
        <taxon>Enterobacteriaceae</taxon>
        <taxon>Escherichia</taxon>
    </lineage>
</organism>